<dbReference type="EMBL" id="JAGKHQ010000011">
    <property type="protein sequence ID" value="KAG7506017.1"/>
    <property type="molecule type" value="Genomic_DNA"/>
</dbReference>
<evidence type="ECO:0000313" key="1">
    <source>
        <dbReference type="EMBL" id="KAG7506017.1"/>
    </source>
</evidence>
<gene>
    <name evidence="1" type="ORF">JOB18_045198</name>
</gene>
<accession>A0AAV6RKC5</accession>
<evidence type="ECO:0000313" key="2">
    <source>
        <dbReference type="Proteomes" id="UP000693946"/>
    </source>
</evidence>
<reference evidence="1 2" key="1">
    <citation type="journal article" date="2021" name="Sci. Rep.">
        <title>Chromosome anchoring in Senegalese sole (Solea senegalensis) reveals sex-associated markers and genome rearrangements in flatfish.</title>
        <authorList>
            <person name="Guerrero-Cozar I."/>
            <person name="Gomez-Garrido J."/>
            <person name="Berbel C."/>
            <person name="Martinez-Blanch J.F."/>
            <person name="Alioto T."/>
            <person name="Claros M.G."/>
            <person name="Gagnaire P.A."/>
            <person name="Manchado M."/>
        </authorList>
    </citation>
    <scope>NUCLEOTIDE SEQUENCE [LARGE SCALE GENOMIC DNA]</scope>
    <source>
        <strain evidence="1">Sse05_10M</strain>
    </source>
</reference>
<sequence length="234" mass="26529">MSEGSYRNTVGVMTQVNNRDNPPRLLLRVIEFGNTADLKIRADAAEQCGTLPNERIDCLAVSLNGPLLIAVVHVSSARGRPQTRPSVLFHKAKETTKGRTDMVNKRKRKEKAENHIMDEEKAEVIHSDSNKNHRWSREDIELWKRSIKNTVATPIFESDQDGTTSLMMLASGALRESVRFPSYKHTNTRVCMGYYRYKQGNWTEREAAVSATPRESERGVGVAQLHMSTSVWSW</sequence>
<keyword evidence="2" id="KW-1185">Reference proteome</keyword>
<dbReference type="AlphaFoldDB" id="A0AAV6RKC5"/>
<proteinExistence type="predicted"/>
<organism evidence="1 2">
    <name type="scientific">Solea senegalensis</name>
    <name type="common">Senegalese sole</name>
    <dbReference type="NCBI Taxonomy" id="28829"/>
    <lineage>
        <taxon>Eukaryota</taxon>
        <taxon>Metazoa</taxon>
        <taxon>Chordata</taxon>
        <taxon>Craniata</taxon>
        <taxon>Vertebrata</taxon>
        <taxon>Euteleostomi</taxon>
        <taxon>Actinopterygii</taxon>
        <taxon>Neopterygii</taxon>
        <taxon>Teleostei</taxon>
        <taxon>Neoteleostei</taxon>
        <taxon>Acanthomorphata</taxon>
        <taxon>Carangaria</taxon>
        <taxon>Pleuronectiformes</taxon>
        <taxon>Pleuronectoidei</taxon>
        <taxon>Soleidae</taxon>
        <taxon>Solea</taxon>
    </lineage>
</organism>
<dbReference type="Proteomes" id="UP000693946">
    <property type="component" value="Linkage Group LG19"/>
</dbReference>
<comment type="caution">
    <text evidence="1">The sequence shown here is derived from an EMBL/GenBank/DDBJ whole genome shotgun (WGS) entry which is preliminary data.</text>
</comment>
<name>A0AAV6RKC5_SOLSE</name>
<protein>
    <submittedName>
        <fullName evidence="1">Uncharacterized protein</fullName>
    </submittedName>
</protein>